<dbReference type="Pfam" id="PF14537">
    <property type="entry name" value="Cytochrom_c3_2"/>
    <property type="match status" value="1"/>
</dbReference>
<evidence type="ECO:0000256" key="1">
    <source>
        <dbReference type="ARBA" id="ARBA00001926"/>
    </source>
</evidence>
<dbReference type="EMBL" id="SWCI01000001">
    <property type="protein sequence ID" value="TKB51110.1"/>
    <property type="molecule type" value="Genomic_DNA"/>
</dbReference>
<keyword evidence="4" id="KW-0349">Heme</keyword>
<comment type="cofactor">
    <cofactor evidence="1">
        <name>heme c</name>
        <dbReference type="ChEBI" id="CHEBI:61717"/>
    </cofactor>
</comment>
<keyword evidence="7" id="KW-0408">Iron</keyword>
<dbReference type="AlphaFoldDB" id="A0A4U1BI56"/>
<accession>A0A4U1BI56</accession>
<dbReference type="OrthoDB" id="9153838at2"/>
<dbReference type="GO" id="GO:0042597">
    <property type="term" value="C:periplasmic space"/>
    <property type="evidence" value="ECO:0007669"/>
    <property type="project" value="UniProtKB-SubCell"/>
</dbReference>
<organism evidence="10 11">
    <name type="scientific">Ferrimonas sediminicola</name>
    <dbReference type="NCBI Taxonomy" id="2569538"/>
    <lineage>
        <taxon>Bacteria</taxon>
        <taxon>Pseudomonadati</taxon>
        <taxon>Pseudomonadota</taxon>
        <taxon>Gammaproteobacteria</taxon>
        <taxon>Alteromonadales</taxon>
        <taxon>Ferrimonadaceae</taxon>
        <taxon>Ferrimonas</taxon>
    </lineage>
</organism>
<dbReference type="SUPFAM" id="SSF48695">
    <property type="entry name" value="Multiheme cytochromes"/>
    <property type="match status" value="1"/>
</dbReference>
<evidence type="ECO:0000256" key="7">
    <source>
        <dbReference type="ARBA" id="ARBA00023004"/>
    </source>
</evidence>
<evidence type="ECO:0000256" key="5">
    <source>
        <dbReference type="ARBA" id="ARBA00022723"/>
    </source>
</evidence>
<evidence type="ECO:0000313" key="10">
    <source>
        <dbReference type="EMBL" id="TKB51110.1"/>
    </source>
</evidence>
<dbReference type="Gene3D" id="1.10.1130.10">
    <property type="entry name" value="Flavocytochrome C3, Chain A"/>
    <property type="match status" value="1"/>
</dbReference>
<evidence type="ECO:0000256" key="4">
    <source>
        <dbReference type="ARBA" id="ARBA00022617"/>
    </source>
</evidence>
<evidence type="ECO:0000256" key="8">
    <source>
        <dbReference type="SAM" id="SignalP"/>
    </source>
</evidence>
<dbReference type="InterPro" id="IPR012286">
    <property type="entry name" value="Tetrahaem_cytochrome"/>
</dbReference>
<evidence type="ECO:0000256" key="6">
    <source>
        <dbReference type="ARBA" id="ARBA00022982"/>
    </source>
</evidence>
<keyword evidence="8" id="KW-0732">Signal</keyword>
<feature type="signal peptide" evidence="8">
    <location>
        <begin position="1"/>
        <end position="25"/>
    </location>
</feature>
<dbReference type="GO" id="GO:0046872">
    <property type="term" value="F:metal ion binding"/>
    <property type="evidence" value="ECO:0007669"/>
    <property type="project" value="UniProtKB-KW"/>
</dbReference>
<dbReference type="Proteomes" id="UP000305674">
    <property type="component" value="Unassembled WGS sequence"/>
</dbReference>
<sequence length="132" mass="14700">MSKAYTSIAALLVTAALGLSLPAMATKMPMKSYHKEIFSDAQGNVECSSCHGDSKPYTIPSEEACLTCHGSREELAEQTQRPGHGAAYEPNPHDSLHYGQDLSCVYCHAQHKKTQVYCNHCHEFKYPQLKRR</sequence>
<comment type="subcellular location">
    <subcellularLocation>
        <location evidence="2">Periplasm</location>
    </subcellularLocation>
</comment>
<gene>
    <name evidence="10" type="ORF">FCL40_00710</name>
</gene>
<keyword evidence="11" id="KW-1185">Reference proteome</keyword>
<dbReference type="RefSeq" id="WP_136850356.1">
    <property type="nucleotide sequence ID" value="NZ_SWCI01000001.1"/>
</dbReference>
<keyword evidence="5" id="KW-0479">Metal-binding</keyword>
<feature type="chain" id="PRO_5020274278" evidence="8">
    <location>
        <begin position="26"/>
        <end position="132"/>
    </location>
</feature>
<keyword evidence="6" id="KW-0249">Electron transport</keyword>
<comment type="caution">
    <text evidence="10">The sequence shown here is derived from an EMBL/GenBank/DDBJ whole genome shotgun (WGS) entry which is preliminary data.</text>
</comment>
<reference evidence="10 11" key="1">
    <citation type="submission" date="2019-04" db="EMBL/GenBank/DDBJ databases">
        <authorList>
            <person name="Hwang J.C."/>
        </authorList>
    </citation>
    <scope>NUCLEOTIDE SEQUENCE [LARGE SCALE GENOMIC DNA]</scope>
    <source>
        <strain evidence="10 11">IMCC35001</strain>
    </source>
</reference>
<evidence type="ECO:0000256" key="2">
    <source>
        <dbReference type="ARBA" id="ARBA00004418"/>
    </source>
</evidence>
<keyword evidence="3" id="KW-0813">Transport</keyword>
<dbReference type="InterPro" id="IPR036280">
    <property type="entry name" value="Multihaem_cyt_sf"/>
</dbReference>
<evidence type="ECO:0000259" key="9">
    <source>
        <dbReference type="Pfam" id="PF14537"/>
    </source>
</evidence>
<proteinExistence type="predicted"/>
<feature type="domain" description="Tetrahaem cytochrome" evidence="9">
    <location>
        <begin position="42"/>
        <end position="123"/>
    </location>
</feature>
<evidence type="ECO:0000256" key="3">
    <source>
        <dbReference type="ARBA" id="ARBA00022448"/>
    </source>
</evidence>
<evidence type="ECO:0000313" key="11">
    <source>
        <dbReference type="Proteomes" id="UP000305674"/>
    </source>
</evidence>
<name>A0A4U1BI56_9GAMM</name>
<protein>
    <submittedName>
        <fullName evidence="10">Cytochrome C</fullName>
    </submittedName>
</protein>